<dbReference type="AlphaFoldDB" id="A0A1G7WT15"/>
<evidence type="ECO:0000313" key="1">
    <source>
        <dbReference type="EMBL" id="SDG75087.1"/>
    </source>
</evidence>
<gene>
    <name evidence="1" type="ORF">SAMN04487996_122158</name>
</gene>
<dbReference type="Proteomes" id="UP000198748">
    <property type="component" value="Unassembled WGS sequence"/>
</dbReference>
<proteinExistence type="predicted"/>
<evidence type="ECO:0000313" key="2">
    <source>
        <dbReference type="Proteomes" id="UP000198748"/>
    </source>
</evidence>
<name>A0A1G7WT15_9BACT</name>
<protein>
    <submittedName>
        <fullName evidence="1">Uncharacterized protein</fullName>
    </submittedName>
</protein>
<dbReference type="EMBL" id="FNAN01000022">
    <property type="protein sequence ID" value="SDG75087.1"/>
    <property type="molecule type" value="Genomic_DNA"/>
</dbReference>
<sequence>MAKYRYLTLNCEAQVNKQPNGMIEVVILDPSVNPLKKALRFEDPLDSLVETPGSNVIQMVAAFNEEWFNHHTTVDKFEFRDADTGLPITKFSQLKPPGMDPVRP</sequence>
<dbReference type="RefSeq" id="WP_090156782.1">
    <property type="nucleotide sequence ID" value="NZ_FNAN01000022.1"/>
</dbReference>
<organism evidence="1 2">
    <name type="scientific">Dyadobacter soli</name>
    <dbReference type="NCBI Taxonomy" id="659014"/>
    <lineage>
        <taxon>Bacteria</taxon>
        <taxon>Pseudomonadati</taxon>
        <taxon>Bacteroidota</taxon>
        <taxon>Cytophagia</taxon>
        <taxon>Cytophagales</taxon>
        <taxon>Spirosomataceae</taxon>
        <taxon>Dyadobacter</taxon>
    </lineage>
</organism>
<accession>A0A1G7WT15</accession>
<keyword evidence="2" id="KW-1185">Reference proteome</keyword>
<reference evidence="2" key="1">
    <citation type="submission" date="2016-10" db="EMBL/GenBank/DDBJ databases">
        <authorList>
            <person name="Varghese N."/>
            <person name="Submissions S."/>
        </authorList>
    </citation>
    <scope>NUCLEOTIDE SEQUENCE [LARGE SCALE GENOMIC DNA]</scope>
    <source>
        <strain evidence="2">DSM 25329</strain>
    </source>
</reference>